<accession>A0ABQ1G3D6</accession>
<feature type="region of interest" description="Disordered" evidence="1">
    <location>
        <begin position="1"/>
        <end position="63"/>
    </location>
</feature>
<proteinExistence type="predicted"/>
<evidence type="ECO:0000313" key="3">
    <source>
        <dbReference type="Proteomes" id="UP000609323"/>
    </source>
</evidence>
<gene>
    <name evidence="2" type="ORF">GCM10010917_21270</name>
</gene>
<evidence type="ECO:0008006" key="4">
    <source>
        <dbReference type="Google" id="ProtNLM"/>
    </source>
</evidence>
<organism evidence="2 3">
    <name type="scientific">Paenibacillus physcomitrellae</name>
    <dbReference type="NCBI Taxonomy" id="1619311"/>
    <lineage>
        <taxon>Bacteria</taxon>
        <taxon>Bacillati</taxon>
        <taxon>Bacillota</taxon>
        <taxon>Bacilli</taxon>
        <taxon>Bacillales</taxon>
        <taxon>Paenibacillaceae</taxon>
        <taxon>Paenibacillus</taxon>
    </lineage>
</organism>
<reference evidence="3" key="1">
    <citation type="journal article" date="2019" name="Int. J. Syst. Evol. Microbiol.">
        <title>The Global Catalogue of Microorganisms (GCM) 10K type strain sequencing project: providing services to taxonomists for standard genome sequencing and annotation.</title>
        <authorList>
            <consortium name="The Broad Institute Genomics Platform"/>
            <consortium name="The Broad Institute Genome Sequencing Center for Infectious Disease"/>
            <person name="Wu L."/>
            <person name="Ma J."/>
        </authorList>
    </citation>
    <scope>NUCLEOTIDE SEQUENCE [LARGE SCALE GENOMIC DNA]</scope>
    <source>
        <strain evidence="3">CGMCC 1.15044</strain>
    </source>
</reference>
<name>A0ABQ1G3D6_9BACL</name>
<dbReference type="EMBL" id="BMHF01000006">
    <property type="protein sequence ID" value="GGA35837.1"/>
    <property type="molecule type" value="Genomic_DNA"/>
</dbReference>
<comment type="caution">
    <text evidence="2">The sequence shown here is derived from an EMBL/GenBank/DDBJ whole genome shotgun (WGS) entry which is preliminary data.</text>
</comment>
<evidence type="ECO:0000256" key="1">
    <source>
        <dbReference type="SAM" id="MobiDB-lite"/>
    </source>
</evidence>
<sequence>MALKKTNKPVKLRKRRSSGKIRKRRLTKRTGRSTVWLRKKKLGKGKTVRRKLRRRRGSLHRGRKAVVQPLVQQPAEHSIDTNALYQEGYNETYQEGFNTGFAQGFEDGHKLAYQEQENKA</sequence>
<protein>
    <recommendedName>
        <fullName evidence="4">50S ribosomal protein L34</fullName>
    </recommendedName>
</protein>
<dbReference type="RefSeq" id="WP_094094008.1">
    <property type="nucleotide sequence ID" value="NZ_BMHF01000006.1"/>
</dbReference>
<keyword evidence="3" id="KW-1185">Reference proteome</keyword>
<dbReference type="Proteomes" id="UP000609323">
    <property type="component" value="Unassembled WGS sequence"/>
</dbReference>
<evidence type="ECO:0000313" key="2">
    <source>
        <dbReference type="EMBL" id="GGA35837.1"/>
    </source>
</evidence>